<dbReference type="GeneID" id="36459"/>
<reference evidence="4 6" key="10">
    <citation type="journal article" date="2015" name="G3 (Bethesda)">
        <title>Gene Model Annotations for Drosophila melanogaster: The Rule-Benders.</title>
        <authorList>
            <consortium name="FlyBase Consortium"/>
            <person name="Crosby M.A."/>
            <person name="Gramates L.S."/>
            <person name="Dos Santos G."/>
            <person name="Matthews B.B."/>
            <person name="St Pierre S.E."/>
            <person name="Zhou P."/>
            <person name="Schroeder A.J."/>
            <person name="Falls K."/>
            <person name="Emmert D.B."/>
            <person name="Russo S.M."/>
            <person name="Gelbart W.M."/>
            <person name="null"/>
        </authorList>
    </citation>
    <scope>NUCLEOTIDE SEQUENCE [LARGE SCALE GENOMIC DNA]</scope>
    <source>
        <strain evidence="6">Berkeley</strain>
    </source>
</reference>
<keyword evidence="3" id="KW-0862">Zinc</keyword>
<dbReference type="OrthoDB" id="10248838at2759"/>
<evidence type="ECO:0000256" key="3">
    <source>
        <dbReference type="ARBA" id="ARBA00022833"/>
    </source>
</evidence>
<dbReference type="Pfam" id="PF05907">
    <property type="entry name" value="CXXC_Zn-b_euk"/>
    <property type="match status" value="1"/>
</dbReference>
<keyword evidence="2" id="KW-0479">Metal-binding</keyword>
<evidence type="ECO:0000313" key="6">
    <source>
        <dbReference type="Proteomes" id="UP000000803"/>
    </source>
</evidence>
<dbReference type="RefSeq" id="NP_610848.1">
    <property type="nucleotide sequence ID" value="NM_137004.4"/>
</dbReference>
<dbReference type="AGR" id="FB:FBgn0033810"/>
<dbReference type="PANTHER" id="PTHR12857:SF0">
    <property type="entry name" value="CXXC MOTIF CONTAINING ZINC BINDING PROTEIN"/>
    <property type="match status" value="1"/>
</dbReference>
<gene>
    <name evidence="4" type="primary">Dmel\CG4646</name>
    <name evidence="4" type="synonym">BcDNA:SD14289</name>
    <name evidence="4 5" type="ORF">CG4646</name>
    <name evidence="4" type="ORF">Dmel_CG4646</name>
</gene>
<reference evidence="4 6" key="8">
    <citation type="journal article" date="2007" name="Science">
        <title>Sequence finishing and mapping of Drosophila melanogaster heterochromatin.</title>
        <authorList>
            <person name="Hoskins R.A."/>
            <person name="Carlson J.W."/>
            <person name="Kennedy C."/>
            <person name="Acevedo D."/>
            <person name="Evans-Holm M."/>
            <person name="Frise E."/>
            <person name="Wan K.H."/>
            <person name="Park S."/>
            <person name="Mendez-Lago M."/>
            <person name="Rossi F."/>
            <person name="Villasante A."/>
            <person name="Dimitri P."/>
            <person name="Karpen G.H."/>
            <person name="Celniker S.E."/>
        </authorList>
    </citation>
    <scope>NUCLEOTIDE SEQUENCE [LARGE SCALE GENOMIC DNA]</scope>
    <source>
        <strain evidence="6">Berkeley</strain>
    </source>
</reference>
<proteinExistence type="inferred from homology"/>
<comment type="similarity">
    <text evidence="1">Belongs to the UPF0587 family.</text>
</comment>
<dbReference type="ExpressionAtlas" id="A0A0B4LF92">
    <property type="expression patterns" value="baseline and differential"/>
</dbReference>
<reference evidence="4 6" key="2">
    <citation type="journal article" date="2002" name="Genome Biol.">
        <title>Finishing a whole-genome shotgun: release 3 of the Drosophila melanogaster euchromatic genome sequence.</title>
        <authorList>
            <person name="Celniker S.E."/>
            <person name="Wheeler D.A."/>
            <person name="Kronmiller B."/>
            <person name="Carlson J.W."/>
            <person name="Halpern A."/>
            <person name="Patel S."/>
            <person name="Adams M."/>
            <person name="Champe M."/>
            <person name="Dugan S.P."/>
            <person name="Frise E."/>
            <person name="Hodgson A."/>
            <person name="George R.A."/>
            <person name="Hoskins R.A."/>
            <person name="Laverty T."/>
            <person name="Muzny D.M."/>
            <person name="Nelson C.R."/>
            <person name="Pacleb J.M."/>
            <person name="Park S."/>
            <person name="Pfeiffer B.D."/>
            <person name="Richards S."/>
            <person name="Sodergren E.J."/>
            <person name="Svirskas R."/>
            <person name="Tabor P.E."/>
            <person name="Wan K."/>
            <person name="Stapleton M."/>
            <person name="Sutton G.G."/>
            <person name="Venter C."/>
            <person name="Weinstock G."/>
            <person name="Scherer S.E."/>
            <person name="Myers E.W."/>
            <person name="Gibbs R.A."/>
            <person name="Rubin G.M."/>
        </authorList>
    </citation>
    <scope>NUCLEOTIDE SEQUENCE [LARGE SCALE GENOMIC DNA]</scope>
    <source>
        <strain evidence="6">Berkeley</strain>
    </source>
</reference>
<reference evidence="4 6" key="7">
    <citation type="journal article" date="2007" name="Science">
        <title>The Release 5.1 annotation of Drosophila melanogaster heterochromatin.</title>
        <authorList>
            <person name="Smith C.D."/>
            <person name="Shu S."/>
            <person name="Mungall C.J."/>
            <person name="Karpen G.H."/>
        </authorList>
    </citation>
    <scope>NUCLEOTIDE SEQUENCE [LARGE SCALE GENOMIC DNA]</scope>
    <source>
        <strain evidence="6">Berkeley</strain>
    </source>
</reference>
<reference evidence="4 6" key="3">
    <citation type="journal article" date="2002" name="Genome Biol.">
        <title>Annotation of the Drosophila melanogaster euchromatic genome: a systematic review.</title>
        <authorList>
            <person name="Misra S."/>
            <person name="Crosby M.A."/>
            <person name="Mungall C.J."/>
            <person name="Matthews B.B."/>
            <person name="Campbell K.S."/>
            <person name="Hradecky P."/>
            <person name="Huang Y."/>
            <person name="Kaminker J.S."/>
            <person name="Millburn G.H."/>
            <person name="Prochnik S.E."/>
            <person name="Smith C.D."/>
            <person name="Tupy J.L."/>
            <person name="Whitfied E.J."/>
            <person name="Bayraktaroglu L."/>
            <person name="Berman B.P."/>
            <person name="Bettencourt B.R."/>
            <person name="Celniker S.E."/>
            <person name="de Grey A.D."/>
            <person name="Drysdale R.A."/>
            <person name="Harris N.L."/>
            <person name="Richter J."/>
            <person name="Russo S."/>
            <person name="Schroeder A.J."/>
            <person name="Shu S.Q."/>
            <person name="Stapleton M."/>
            <person name="Yamada C."/>
            <person name="Ashburner M."/>
            <person name="Gelbart W.M."/>
            <person name="Rubin G.M."/>
            <person name="Lewis S.E."/>
        </authorList>
    </citation>
    <scope>GENOME REANNOTATION</scope>
    <source>
        <strain evidence="6">Berkeley</strain>
    </source>
</reference>
<sequence length="163" mass="18606">MVRVGLQISATLENVDKLETSHPDYSFFLKLKCSNCGEQSDKWHDITESERVQQDSRNAAGFNFFMKCKMCSRENSIDIVDKSNAPYTADDSGAFKTIVVFECRGAEPVEFSPRVGWRVSSAENGQQFEEVDLSEDDWVEYDQKNNNSVGIYEFASKFIKLKK</sequence>
<keyword evidence="6" id="KW-1185">Reference proteome</keyword>
<accession>A0A0B4LF92</accession>
<dbReference type="Bgee" id="FBgn0033810">
    <property type="expression patterns" value="Expressed in spermatocyte in testis and 90 other cell types or tissues"/>
</dbReference>
<organism evidence="4 6">
    <name type="scientific">Drosophila melanogaster</name>
    <name type="common">Fruit fly</name>
    <dbReference type="NCBI Taxonomy" id="7227"/>
    <lineage>
        <taxon>Eukaryota</taxon>
        <taxon>Metazoa</taxon>
        <taxon>Ecdysozoa</taxon>
        <taxon>Arthropoda</taxon>
        <taxon>Hexapoda</taxon>
        <taxon>Insecta</taxon>
        <taxon>Pterygota</taxon>
        <taxon>Neoptera</taxon>
        <taxon>Endopterygota</taxon>
        <taxon>Diptera</taxon>
        <taxon>Brachycera</taxon>
        <taxon>Muscomorpha</taxon>
        <taxon>Ephydroidea</taxon>
        <taxon>Drosophilidae</taxon>
        <taxon>Drosophila</taxon>
        <taxon>Sophophora</taxon>
    </lineage>
</organism>
<dbReference type="RefSeq" id="NP_001286382.1">
    <property type="nucleotide sequence ID" value="NM_001299453.1"/>
</dbReference>
<dbReference type="GO" id="GO:0046872">
    <property type="term" value="F:metal ion binding"/>
    <property type="evidence" value="ECO:0007669"/>
    <property type="project" value="UniProtKB-KW"/>
</dbReference>
<reference evidence="4 6" key="1">
    <citation type="journal article" date="2000" name="Science">
        <title>The genome sequence of Drosophila melanogaster.</title>
        <authorList>
            <person name="Adams M.D."/>
            <person name="Celniker S.E."/>
            <person name="Holt R.A."/>
            <person name="Evans C.A."/>
            <person name="Gocayne J.D."/>
            <person name="Amanatides P.G."/>
            <person name="Scherer S.E."/>
            <person name="Li P.W."/>
            <person name="Hoskins R.A."/>
            <person name="Galle R.F."/>
            <person name="George R.A."/>
            <person name="Lewis S.E."/>
            <person name="Richards S."/>
            <person name="Ashburner M."/>
            <person name="Henderson S.N."/>
            <person name="Sutton G.G."/>
            <person name="Wortman J.R."/>
            <person name="Yandell M.D."/>
            <person name="Zhang Q."/>
            <person name="Chen L.X."/>
            <person name="Brandon R.C."/>
            <person name="Rogers Y.H."/>
            <person name="Blazej R.G."/>
            <person name="Champe M."/>
            <person name="Pfeiffer B.D."/>
            <person name="Wan K.H."/>
            <person name="Doyle C."/>
            <person name="Baxter E.G."/>
            <person name="Helt G."/>
            <person name="Nelson C.R."/>
            <person name="Gabor G.L."/>
            <person name="Abril J.F."/>
            <person name="Agbayani A."/>
            <person name="An H.J."/>
            <person name="Andrews-Pfannkoch C."/>
            <person name="Baldwin D."/>
            <person name="Ballew R.M."/>
            <person name="Basu A."/>
            <person name="Baxendale J."/>
            <person name="Bayraktaroglu L."/>
            <person name="Beasley E.M."/>
            <person name="Beeson K.Y."/>
            <person name="Benos P.V."/>
            <person name="Berman B.P."/>
            <person name="Bhandari D."/>
            <person name="Bolshakov S."/>
            <person name="Borkova D."/>
            <person name="Botchan M.R."/>
            <person name="Bouck J."/>
            <person name="Brokstein P."/>
            <person name="Brottier P."/>
            <person name="Burtis K.C."/>
            <person name="Busam D.A."/>
            <person name="Butler H."/>
            <person name="Cadieu E."/>
            <person name="Center A."/>
            <person name="Chandra I."/>
            <person name="Cherry J.M."/>
            <person name="Cawley S."/>
            <person name="Dahlke C."/>
            <person name="Davenport L.B."/>
            <person name="Davies P."/>
            <person name="de Pablos B."/>
            <person name="Delcher A."/>
            <person name="Deng Z."/>
            <person name="Mays A.D."/>
            <person name="Dew I."/>
            <person name="Dietz S.M."/>
            <person name="Dodson K."/>
            <person name="Doup L.E."/>
            <person name="Downes M."/>
            <person name="Dugan-Rocha S."/>
            <person name="Dunkov B.C."/>
            <person name="Dunn P."/>
            <person name="Durbin K.J."/>
            <person name="Evangelista C.C."/>
            <person name="Ferraz C."/>
            <person name="Ferriera S."/>
            <person name="Fleischmann W."/>
            <person name="Fosler C."/>
            <person name="Gabrielian A.E."/>
            <person name="Garg N.S."/>
            <person name="Gelbart W.M."/>
            <person name="Glasser K."/>
            <person name="Glodek A."/>
            <person name="Gong F."/>
            <person name="Gorrell J.H."/>
            <person name="Gu Z."/>
            <person name="Guan P."/>
            <person name="Harris M."/>
            <person name="Harris N.L."/>
            <person name="Harvey D."/>
            <person name="Heiman T.J."/>
            <person name="Hernandez J.R."/>
            <person name="Houck J."/>
            <person name="Hostin D."/>
            <person name="Houston K.A."/>
            <person name="Howland T.J."/>
            <person name="Wei M.H."/>
            <person name="Ibegwam C."/>
            <person name="Jalali M."/>
            <person name="Kalush F."/>
            <person name="Karpen G.H."/>
            <person name="Ke Z."/>
            <person name="Kennison J.A."/>
            <person name="Ketchum K.A."/>
            <person name="Kimmel B.E."/>
            <person name="Kodira C.D."/>
            <person name="Kraft C."/>
            <person name="Kravitz S."/>
            <person name="Kulp D."/>
            <person name="Lai Z."/>
            <person name="Lasko P."/>
            <person name="Lei Y."/>
            <person name="Levitsky A.A."/>
            <person name="Li J."/>
            <person name="Li Z."/>
            <person name="Liang Y."/>
            <person name="Lin X."/>
            <person name="Liu X."/>
            <person name="Mattei B."/>
            <person name="McIntosh T.C."/>
            <person name="McLeod M.P."/>
            <person name="McPherson D."/>
            <person name="Merkulov G."/>
            <person name="Milshina N.V."/>
            <person name="Mobarry C."/>
            <person name="Morris J."/>
            <person name="Moshrefi A."/>
            <person name="Mount S.M."/>
            <person name="Moy M."/>
            <person name="Murphy B."/>
            <person name="Murphy L."/>
            <person name="Muzny D.M."/>
            <person name="Nelson D.L."/>
            <person name="Nelson D.R."/>
            <person name="Nelson K.A."/>
            <person name="Nixon K."/>
            <person name="Nusskern D.R."/>
            <person name="Pacleb J.M."/>
            <person name="Palazzolo M."/>
            <person name="Pittman G.S."/>
            <person name="Pan S."/>
            <person name="Pollard J."/>
            <person name="Puri V."/>
            <person name="Reese M.G."/>
            <person name="Reinert K."/>
            <person name="Remington K."/>
            <person name="Saunders R.D."/>
            <person name="Scheeler F."/>
            <person name="Shen H."/>
            <person name="Shue B.C."/>
            <person name="Siden-Kiamos I."/>
            <person name="Simpson M."/>
            <person name="Skupski M.P."/>
            <person name="Smith T."/>
            <person name="Spier E."/>
            <person name="Spradling A.C."/>
            <person name="Stapleton M."/>
            <person name="Strong R."/>
            <person name="Sun E."/>
            <person name="Svirskas R."/>
            <person name="Tector C."/>
            <person name="Turner R."/>
            <person name="Venter E."/>
            <person name="Wang A.H."/>
            <person name="Wang X."/>
            <person name="Wang Z.Y."/>
            <person name="Wassarman D.A."/>
            <person name="Weinstock G.M."/>
            <person name="Weissenbach J."/>
            <person name="Williams S.M."/>
            <person name="WoodageT"/>
            <person name="Worley K.C."/>
            <person name="Wu D."/>
            <person name="Yang S."/>
            <person name="Yao Q.A."/>
            <person name="Ye J."/>
            <person name="Yeh R.F."/>
            <person name="Zaveri J.S."/>
            <person name="Zhan M."/>
            <person name="Zhang G."/>
            <person name="Zhao Q."/>
            <person name="Zheng L."/>
            <person name="Zheng X.H."/>
            <person name="Zhong F.N."/>
            <person name="Zhong W."/>
            <person name="Zhou X."/>
            <person name="Zhu S."/>
            <person name="Zhu X."/>
            <person name="Smith H.O."/>
            <person name="Gibbs R.A."/>
            <person name="Myers E.W."/>
            <person name="Rubin G.M."/>
            <person name="Venter J.C."/>
        </authorList>
    </citation>
    <scope>NUCLEOTIDE SEQUENCE [LARGE SCALE GENOMIC DNA]</scope>
    <source>
        <strain evidence="6">Berkeley</strain>
    </source>
</reference>
<evidence type="ECO:0000256" key="2">
    <source>
        <dbReference type="ARBA" id="ARBA00022723"/>
    </source>
</evidence>
<dbReference type="Proteomes" id="UP000000803">
    <property type="component" value="Chromosome 2R"/>
</dbReference>
<dbReference type="InterPro" id="IPR008584">
    <property type="entry name" value="CXXC_Zn-binding_euk"/>
</dbReference>
<reference evidence="4 6" key="4">
    <citation type="journal article" date="2002" name="Genome Biol.">
        <title>The transposable elements of the Drosophila melanogaster euchromatin: a genomics perspective.</title>
        <authorList>
            <person name="Kaminker J.S."/>
            <person name="Bergman C.M."/>
            <person name="Kronmiller B."/>
            <person name="Carlson J."/>
            <person name="Svirskas R."/>
            <person name="Patel S."/>
            <person name="Frise E."/>
            <person name="Wheeler D.A."/>
            <person name="Lewis S.E."/>
            <person name="Rubin G.M."/>
            <person name="Ashburner M."/>
            <person name="Celniker S.E."/>
        </authorList>
    </citation>
    <scope>NUCLEOTIDE SEQUENCE [LARGE SCALE GENOMIC DNA]</scope>
    <source>
        <strain evidence="6">Berkeley</strain>
    </source>
</reference>
<evidence type="ECO:0000313" key="4">
    <source>
        <dbReference type="EMBL" id="AHN56180.1"/>
    </source>
</evidence>
<evidence type="ECO:0000313" key="5">
    <source>
        <dbReference type="FlyBase" id="FBgn0033810"/>
    </source>
</evidence>
<dbReference type="KEGG" id="dme:Dmel_CG4646"/>
<reference evidence="4 6" key="9">
    <citation type="journal article" date="2015" name="G3 (Bethesda)">
        <title>Gene Model Annotations for Drosophila melanogaster: Impact of High-Throughput Data.</title>
        <authorList>
            <consortium name="FlyBase Consortium"/>
            <person name="Matthews B.B."/>
            <person name="Dos Santos G."/>
            <person name="Crosby M.A."/>
            <person name="Emmert D.B."/>
            <person name="St Pierre S.E."/>
            <person name="Gramates L.S."/>
            <person name="Zhou P."/>
            <person name="Schroeder A.J."/>
            <person name="Falls K."/>
            <person name="Strelets V."/>
            <person name="Russo S.M."/>
            <person name="Gelbart W.M."/>
            <person name="null"/>
        </authorList>
    </citation>
    <scope>NUCLEOTIDE SEQUENCE [LARGE SCALE GENOMIC DNA]</scope>
    <source>
        <strain evidence="6">Berkeley</strain>
    </source>
</reference>
<dbReference type="BioGRID-ORCS" id="36459">
    <property type="hits" value="0 hits in 1 CRISPR screen"/>
</dbReference>
<reference evidence="4 6" key="11">
    <citation type="journal article" date="2015" name="Genome Res.">
        <title>The Release 6 reference sequence of the Drosophila melanogaster genome.</title>
        <authorList>
            <person name="Hoskins R.A."/>
            <person name="Carlson J.W."/>
            <person name="Wan K.H."/>
            <person name="Park S."/>
            <person name="Mendez I."/>
            <person name="Galle S.E."/>
            <person name="Booth B.W."/>
            <person name="Pfeiffer B.D."/>
            <person name="George R.A."/>
            <person name="Svirskas R."/>
            <person name="Krzywinski M."/>
            <person name="Schein J."/>
            <person name="Accardo M.C."/>
            <person name="Damia E."/>
            <person name="Messina G."/>
            <person name="Mendez-Lago M."/>
            <person name="de Pablos B."/>
            <person name="Demakova O.V."/>
            <person name="Andreyeva E.N."/>
            <person name="Boldyreva L.V."/>
            <person name="Marra M."/>
            <person name="Carvalho A.B."/>
            <person name="Dimitri P."/>
            <person name="Villasante A."/>
            <person name="Zhimulev I.F."/>
            <person name="Rubin G.M."/>
            <person name="Karpen G.H."/>
            <person name="Celniker S.E."/>
        </authorList>
    </citation>
    <scope>NUCLEOTIDE SEQUENCE [LARGE SCALE GENOMIC DNA]</scope>
    <source>
        <strain evidence="6">Berkeley</strain>
    </source>
</reference>
<evidence type="ECO:0000256" key="1">
    <source>
        <dbReference type="ARBA" id="ARBA00007818"/>
    </source>
</evidence>
<dbReference type="PANTHER" id="PTHR12857">
    <property type="entry name" value="CXXC MOTIF CONTAINING ZINC BINDING PROTEIN"/>
    <property type="match status" value="1"/>
</dbReference>
<dbReference type="PhylomeDB" id="A0A0B4LF92"/>
<protein>
    <submittedName>
        <fullName evidence="4">Uncharacterized protein, isoform B</fullName>
    </submittedName>
</protein>
<dbReference type="OMA" id="TAHFVWR"/>
<name>A0A0B4LF92_DROME</name>
<reference evidence="4 6" key="6">
    <citation type="journal article" date="2005" name="PLoS Comput. Biol.">
        <title>Combined evidence annotation of transposable elements in genome sequences.</title>
        <authorList>
            <person name="Quesneville H."/>
            <person name="Bergman C.M."/>
            <person name="Andrieu O."/>
            <person name="Autard D."/>
            <person name="Nouaud D."/>
            <person name="Ashburner M."/>
            <person name="Anxolabehere D."/>
        </authorList>
    </citation>
    <scope>NUCLEOTIDE SEQUENCE [LARGE SCALE GENOMIC DNA]</scope>
    <source>
        <strain evidence="6">Berkeley</strain>
    </source>
</reference>
<dbReference type="VEuPathDB" id="VectorBase:FBgn0033810"/>
<dbReference type="SMR" id="A0A0B4LF92"/>
<dbReference type="EMBL" id="AE013599">
    <property type="protein sequence ID" value="AHN56180.1"/>
    <property type="molecule type" value="Genomic_DNA"/>
</dbReference>
<dbReference type="AlphaFoldDB" id="A0A0B4LF92"/>
<dbReference type="SUPFAM" id="SSF141678">
    <property type="entry name" value="MAL13P1.257-like"/>
    <property type="match status" value="1"/>
</dbReference>
<reference evidence="4 6" key="5">
    <citation type="journal article" date="2002" name="Genome Biol.">
        <title>Heterochromatic sequences in a Drosophila whole-genome shotgun assembly.</title>
        <authorList>
            <person name="Hoskins R.A."/>
            <person name="Smith C.D."/>
            <person name="Carlson J.W."/>
            <person name="Carvalho A.B."/>
            <person name="Halpern A."/>
            <person name="Kaminker J.S."/>
            <person name="Kennedy C."/>
            <person name="Mungall C.J."/>
            <person name="Sullivan B.A."/>
            <person name="Sutton G.G."/>
            <person name="Yasuhara J.C."/>
            <person name="Wakimoto B.T."/>
            <person name="Myers E.W."/>
            <person name="Celniker S.E."/>
            <person name="Rubin G.M."/>
            <person name="Karpen G.H."/>
        </authorList>
    </citation>
    <scope>NUCLEOTIDE SEQUENCE [LARGE SCALE GENOMIC DNA]</scope>
    <source>
        <strain evidence="6">Berkeley</strain>
    </source>
</reference>
<dbReference type="FlyBase" id="FBgn0033810">
    <property type="gene designation" value="CG4646"/>
</dbReference>